<organism evidence="2 3">
    <name type="scientific">Pinctada imbricata</name>
    <name type="common">Atlantic pearl-oyster</name>
    <name type="synonym">Pinctada martensii</name>
    <dbReference type="NCBI Taxonomy" id="66713"/>
    <lineage>
        <taxon>Eukaryota</taxon>
        <taxon>Metazoa</taxon>
        <taxon>Spiralia</taxon>
        <taxon>Lophotrochozoa</taxon>
        <taxon>Mollusca</taxon>
        <taxon>Bivalvia</taxon>
        <taxon>Autobranchia</taxon>
        <taxon>Pteriomorphia</taxon>
        <taxon>Pterioida</taxon>
        <taxon>Pterioidea</taxon>
        <taxon>Pteriidae</taxon>
        <taxon>Pinctada</taxon>
    </lineage>
</organism>
<dbReference type="InterPro" id="IPR027885">
    <property type="entry name" value="UPF0728"/>
</dbReference>
<dbReference type="AlphaFoldDB" id="A0AA88Y6I4"/>
<keyword evidence="3" id="KW-1185">Reference proteome</keyword>
<dbReference type="Pfam" id="PF15092">
    <property type="entry name" value="UPF0728"/>
    <property type="match status" value="1"/>
</dbReference>
<dbReference type="PANTHER" id="PTHR28448:SF1">
    <property type="entry name" value="UPF0728 PROTEIN C10ORF53"/>
    <property type="match status" value="1"/>
</dbReference>
<dbReference type="Proteomes" id="UP001186944">
    <property type="component" value="Unassembled WGS sequence"/>
</dbReference>
<evidence type="ECO:0000313" key="2">
    <source>
        <dbReference type="EMBL" id="KAK3090331.1"/>
    </source>
</evidence>
<proteinExistence type="inferred from homology"/>
<sequence length="84" mass="9980">MPQNARVLIAFGPYEACGLVCHRMSRLKGLETVLLKNGHTVEFEEMDDWNKVELWVNNEKIFDCDIRNLDYGKYTYRLIWIINK</sequence>
<evidence type="ECO:0000313" key="3">
    <source>
        <dbReference type="Proteomes" id="UP001186944"/>
    </source>
</evidence>
<comment type="similarity">
    <text evidence="1">Belongs to the UPF0728 family.</text>
</comment>
<comment type="caution">
    <text evidence="2">The sequence shown here is derived from an EMBL/GenBank/DDBJ whole genome shotgun (WGS) entry which is preliminary data.</text>
</comment>
<name>A0AA88Y6I4_PINIB</name>
<gene>
    <name evidence="2" type="ORF">FSP39_010989</name>
</gene>
<dbReference type="EMBL" id="VSWD01000010">
    <property type="protein sequence ID" value="KAK3090331.1"/>
    <property type="molecule type" value="Genomic_DNA"/>
</dbReference>
<protein>
    <submittedName>
        <fullName evidence="2">Uncharacterized protein</fullName>
    </submittedName>
</protein>
<evidence type="ECO:0000256" key="1">
    <source>
        <dbReference type="ARBA" id="ARBA00009973"/>
    </source>
</evidence>
<dbReference type="PANTHER" id="PTHR28448">
    <property type="entry name" value="UPF0728 PROTEIN C10ORF53"/>
    <property type="match status" value="1"/>
</dbReference>
<reference evidence="2" key="1">
    <citation type="submission" date="2019-08" db="EMBL/GenBank/DDBJ databases">
        <title>The improved chromosome-level genome for the pearl oyster Pinctada fucata martensii using PacBio sequencing and Hi-C.</title>
        <authorList>
            <person name="Zheng Z."/>
        </authorList>
    </citation>
    <scope>NUCLEOTIDE SEQUENCE</scope>
    <source>
        <strain evidence="2">ZZ-2019</strain>
        <tissue evidence="2">Adductor muscle</tissue>
    </source>
</reference>
<accession>A0AA88Y6I4</accession>